<feature type="transmembrane region" description="Helical" evidence="5">
    <location>
        <begin position="419"/>
        <end position="442"/>
    </location>
</feature>
<dbReference type="PROSITE" id="PS50850">
    <property type="entry name" value="MFS"/>
    <property type="match status" value="1"/>
</dbReference>
<feature type="transmembrane region" description="Helical" evidence="5">
    <location>
        <begin position="336"/>
        <end position="358"/>
    </location>
</feature>
<keyword evidence="3 5" id="KW-1133">Transmembrane helix</keyword>
<feature type="transmembrane region" description="Helical" evidence="5">
    <location>
        <begin position="82"/>
        <end position="101"/>
    </location>
</feature>
<dbReference type="GO" id="GO:0005886">
    <property type="term" value="C:plasma membrane"/>
    <property type="evidence" value="ECO:0007669"/>
    <property type="project" value="TreeGrafter"/>
</dbReference>
<dbReference type="Proteomes" id="UP000549617">
    <property type="component" value="Unassembled WGS sequence"/>
</dbReference>
<feature type="transmembrane region" description="Helical" evidence="5">
    <location>
        <begin position="149"/>
        <end position="171"/>
    </location>
</feature>
<dbReference type="AlphaFoldDB" id="A0A7W9AL82"/>
<dbReference type="EMBL" id="JACIJC010000008">
    <property type="protein sequence ID" value="MBB5687728.1"/>
    <property type="molecule type" value="Genomic_DNA"/>
</dbReference>
<evidence type="ECO:0000256" key="2">
    <source>
        <dbReference type="ARBA" id="ARBA00022692"/>
    </source>
</evidence>
<name>A0A7W9AL82_9SPHN</name>
<feature type="transmembrane region" description="Helical" evidence="5">
    <location>
        <begin position="295"/>
        <end position="316"/>
    </location>
</feature>
<keyword evidence="4 5" id="KW-0472">Membrane</keyword>
<proteinExistence type="inferred from homology"/>
<dbReference type="Gene3D" id="1.20.1250.20">
    <property type="entry name" value="MFS general substrate transporter like domains"/>
    <property type="match status" value="2"/>
</dbReference>
<evidence type="ECO:0000313" key="8">
    <source>
        <dbReference type="Proteomes" id="UP000549617"/>
    </source>
</evidence>
<evidence type="ECO:0000256" key="1">
    <source>
        <dbReference type="ARBA" id="ARBA00009617"/>
    </source>
</evidence>
<dbReference type="InterPro" id="IPR020846">
    <property type="entry name" value="MFS_dom"/>
</dbReference>
<dbReference type="PANTHER" id="PTHR11328">
    <property type="entry name" value="MAJOR FACILITATOR SUPERFAMILY DOMAIN-CONTAINING PROTEIN"/>
    <property type="match status" value="1"/>
</dbReference>
<accession>A0A7W9AL82</accession>
<dbReference type="Pfam" id="PF13347">
    <property type="entry name" value="MFS_2"/>
    <property type="match status" value="1"/>
</dbReference>
<dbReference type="SUPFAM" id="SSF103473">
    <property type="entry name" value="MFS general substrate transporter"/>
    <property type="match status" value="1"/>
</dbReference>
<sequence length="456" mass="48834">MTKAAHLPTSVMLRYGIGQTGAQVFRDTPAALIPLFMTTMLGVPAWIAGLAVLLPKLWVIICDPLMGSLSDRWNARIGRAPFLLIGAILTSVSFTLLFWFSEFSSPMIGAAAVCLLFLLASTAFSAYSVPYLAIASELSPDPHERTKILAYRMIFTIVGVLIGVGLAQPVIFHFGGGAHGWRIMALGFGLICLLTMLVPALSLGKPSIGVAVEAPGIAAQLRMAWRAKPYVTITSVNFLLSVAQAVSYTVIGFVFIYAIGNVNMILPFVVTMSLGSMISQPIWLLLSRKYGKTPCFIGATVAWCLLTLTWLMVHPGGPVLVHLPLWGALSVQEAGVLLRGFIIGLTNAGFILLILSMMTDTIDQERRLTGQANEGVFSGIFSATEKLSFAIGPLIAGFVLSTAGFQSSTHGVIAQSQGAVTGILLLYSVIPAGIAMLAVIVFTRYPAILRRREEMV</sequence>
<keyword evidence="8" id="KW-1185">Reference proteome</keyword>
<comment type="similarity">
    <text evidence="1">Belongs to the sodium:galactoside symporter (TC 2.A.2) family.</text>
</comment>
<comment type="caution">
    <text evidence="7">The sequence shown here is derived from an EMBL/GenBank/DDBJ whole genome shotgun (WGS) entry which is preliminary data.</text>
</comment>
<feature type="transmembrane region" description="Helical" evidence="5">
    <location>
        <begin position="35"/>
        <end position="61"/>
    </location>
</feature>
<feature type="transmembrane region" description="Helical" evidence="5">
    <location>
        <begin position="183"/>
        <end position="203"/>
    </location>
</feature>
<feature type="transmembrane region" description="Helical" evidence="5">
    <location>
        <begin position="107"/>
        <end position="129"/>
    </location>
</feature>
<evidence type="ECO:0000256" key="5">
    <source>
        <dbReference type="SAM" id="Phobius"/>
    </source>
</evidence>
<evidence type="ECO:0000313" key="7">
    <source>
        <dbReference type="EMBL" id="MBB5687728.1"/>
    </source>
</evidence>
<evidence type="ECO:0000256" key="3">
    <source>
        <dbReference type="ARBA" id="ARBA00022989"/>
    </source>
</evidence>
<feature type="transmembrane region" description="Helical" evidence="5">
    <location>
        <begin position="265"/>
        <end position="286"/>
    </location>
</feature>
<keyword evidence="2 5" id="KW-0812">Transmembrane</keyword>
<feature type="domain" description="Major facilitator superfamily (MFS) profile" evidence="6">
    <location>
        <begin position="1"/>
        <end position="446"/>
    </location>
</feature>
<dbReference type="InterPro" id="IPR039672">
    <property type="entry name" value="MFS_2"/>
</dbReference>
<dbReference type="PANTHER" id="PTHR11328:SF24">
    <property type="entry name" value="MAJOR FACILITATOR SUPERFAMILY (MFS) PROFILE DOMAIN-CONTAINING PROTEIN"/>
    <property type="match status" value="1"/>
</dbReference>
<feature type="transmembrane region" description="Helical" evidence="5">
    <location>
        <begin position="230"/>
        <end position="259"/>
    </location>
</feature>
<dbReference type="GO" id="GO:0015293">
    <property type="term" value="F:symporter activity"/>
    <property type="evidence" value="ECO:0007669"/>
    <property type="project" value="InterPro"/>
</dbReference>
<feature type="transmembrane region" description="Helical" evidence="5">
    <location>
        <begin position="387"/>
        <end position="407"/>
    </location>
</feature>
<evidence type="ECO:0000256" key="4">
    <source>
        <dbReference type="ARBA" id="ARBA00023136"/>
    </source>
</evidence>
<organism evidence="7 8">
    <name type="scientific">Sphingobium boeckii</name>
    <dbReference type="NCBI Taxonomy" id="1082345"/>
    <lineage>
        <taxon>Bacteria</taxon>
        <taxon>Pseudomonadati</taxon>
        <taxon>Pseudomonadota</taxon>
        <taxon>Alphaproteobacteria</taxon>
        <taxon>Sphingomonadales</taxon>
        <taxon>Sphingomonadaceae</taxon>
        <taxon>Sphingobium</taxon>
    </lineage>
</organism>
<dbReference type="RefSeq" id="WP_184021913.1">
    <property type="nucleotide sequence ID" value="NZ_JACIJC010000008.1"/>
</dbReference>
<protein>
    <submittedName>
        <fullName evidence="7">GPH family glycoside/pentoside/hexuronide:cation symporter</fullName>
    </submittedName>
</protein>
<dbReference type="GO" id="GO:0008643">
    <property type="term" value="P:carbohydrate transport"/>
    <property type="evidence" value="ECO:0007669"/>
    <property type="project" value="InterPro"/>
</dbReference>
<reference evidence="7 8" key="1">
    <citation type="submission" date="2020-08" db="EMBL/GenBank/DDBJ databases">
        <title>Genomic Encyclopedia of Type Strains, Phase IV (KMG-IV): sequencing the most valuable type-strain genomes for metagenomic binning, comparative biology and taxonomic classification.</title>
        <authorList>
            <person name="Goeker M."/>
        </authorList>
    </citation>
    <scope>NUCLEOTIDE SEQUENCE [LARGE SCALE GENOMIC DNA]</scope>
    <source>
        <strain evidence="7 8">DSM 25079</strain>
    </source>
</reference>
<evidence type="ECO:0000259" key="6">
    <source>
        <dbReference type="PROSITE" id="PS50850"/>
    </source>
</evidence>
<dbReference type="InterPro" id="IPR036259">
    <property type="entry name" value="MFS_trans_sf"/>
</dbReference>
<gene>
    <name evidence="7" type="ORF">FHS49_003774</name>
</gene>